<dbReference type="Pfam" id="PF24847">
    <property type="entry name" value="DUF7722"/>
    <property type="match status" value="1"/>
</dbReference>
<dbReference type="Proteomes" id="UP000197138">
    <property type="component" value="Unassembled WGS sequence"/>
</dbReference>
<evidence type="ECO:0000313" key="4">
    <source>
        <dbReference type="EMBL" id="PKI72333.1"/>
    </source>
</evidence>
<reference evidence="5" key="1">
    <citation type="journal article" date="2017" name="Plant J.">
        <title>The pomegranate (Punica granatum L.) genome and the genomics of punicalagin biosynthesis.</title>
        <authorList>
            <person name="Qin G."/>
            <person name="Xu C."/>
            <person name="Ming R."/>
            <person name="Tang H."/>
            <person name="Guyot R."/>
            <person name="Kramer E.M."/>
            <person name="Hu Y."/>
            <person name="Yi X."/>
            <person name="Qi Y."/>
            <person name="Xu X."/>
            <person name="Gao Z."/>
            <person name="Pan H."/>
            <person name="Jian J."/>
            <person name="Tian Y."/>
            <person name="Yue Z."/>
            <person name="Xu Y."/>
        </authorList>
    </citation>
    <scope>NUCLEOTIDE SEQUENCE [LARGE SCALE GENOMIC DNA]</scope>
    <source>
        <strain evidence="5">cv. Dabenzi</strain>
    </source>
</reference>
<dbReference type="AlphaFoldDB" id="A0A218WB51"/>
<feature type="domain" description="DUF7722" evidence="2">
    <location>
        <begin position="21"/>
        <end position="67"/>
    </location>
</feature>
<dbReference type="GeneID" id="116195095"/>
<name>A0A218WB51_PUNGR</name>
<evidence type="ECO:0000259" key="2">
    <source>
        <dbReference type="Pfam" id="PF24847"/>
    </source>
</evidence>
<reference evidence="3" key="2">
    <citation type="submission" date="2017-06" db="EMBL/GenBank/DDBJ databases">
        <title>The pomegranate genome and the genomics of punicalagin biosynthesis.</title>
        <authorList>
            <person name="Xu C."/>
        </authorList>
    </citation>
    <scope>NUCLEOTIDE SEQUENCE [LARGE SCALE GENOMIC DNA]</scope>
    <source>
        <tissue evidence="3">Fresh leaf</tissue>
    </source>
</reference>
<dbReference type="Proteomes" id="UP000233551">
    <property type="component" value="Unassembled WGS sequence"/>
</dbReference>
<proteinExistence type="predicted"/>
<comment type="caution">
    <text evidence="3">The sequence shown here is derived from an EMBL/GenBank/DDBJ whole genome shotgun (WGS) entry which is preliminary data.</text>
</comment>
<dbReference type="STRING" id="22663.A0A218WB51"/>
<organism evidence="3 5">
    <name type="scientific">Punica granatum</name>
    <name type="common">Pomegranate</name>
    <dbReference type="NCBI Taxonomy" id="22663"/>
    <lineage>
        <taxon>Eukaryota</taxon>
        <taxon>Viridiplantae</taxon>
        <taxon>Streptophyta</taxon>
        <taxon>Embryophyta</taxon>
        <taxon>Tracheophyta</taxon>
        <taxon>Spermatophyta</taxon>
        <taxon>Magnoliopsida</taxon>
        <taxon>eudicotyledons</taxon>
        <taxon>Gunneridae</taxon>
        <taxon>Pentapetalae</taxon>
        <taxon>rosids</taxon>
        <taxon>malvids</taxon>
        <taxon>Myrtales</taxon>
        <taxon>Lythraceae</taxon>
        <taxon>Punica</taxon>
    </lineage>
</organism>
<evidence type="ECO:0000313" key="3">
    <source>
        <dbReference type="EMBL" id="OWM70025.1"/>
    </source>
</evidence>
<feature type="compositionally biased region" description="Polar residues" evidence="1">
    <location>
        <begin position="70"/>
        <end position="83"/>
    </location>
</feature>
<gene>
    <name evidence="3" type="ORF">CDL15_Pgr025874</name>
    <name evidence="4" type="ORF">CRG98_007203</name>
</gene>
<evidence type="ECO:0000313" key="6">
    <source>
        <dbReference type="Proteomes" id="UP000233551"/>
    </source>
</evidence>
<keyword evidence="6" id="KW-1185">Reference proteome</keyword>
<dbReference type="EMBL" id="MTKT01004810">
    <property type="protein sequence ID" value="OWM70025.1"/>
    <property type="molecule type" value="Genomic_DNA"/>
</dbReference>
<sequence length="97" mass="10944">MEGSKEDTGGGIGFFQMPLHYPRYTRQDYQAMPEWKLDHLLAQYGLPTNLSTLDYKREFAMGAFLWQSSPDQGRYSPSSSSIDCSGLADSSLLQKIK</sequence>
<evidence type="ECO:0000313" key="5">
    <source>
        <dbReference type="Proteomes" id="UP000197138"/>
    </source>
</evidence>
<dbReference type="PANTHER" id="PTHR33513">
    <property type="entry name" value="OS06G0523300 PROTEIN"/>
    <property type="match status" value="1"/>
</dbReference>
<accession>A0A218WB51</accession>
<dbReference type="OrthoDB" id="1932905at2759"/>
<reference evidence="4 6" key="3">
    <citation type="submission" date="2017-11" db="EMBL/GenBank/DDBJ databases">
        <title>De-novo sequencing of pomegranate (Punica granatum L.) genome.</title>
        <authorList>
            <person name="Akparov Z."/>
            <person name="Amiraslanov A."/>
            <person name="Hajiyeva S."/>
            <person name="Abbasov M."/>
            <person name="Kaur K."/>
            <person name="Hamwieh A."/>
            <person name="Solovyev V."/>
            <person name="Salamov A."/>
            <person name="Braich B."/>
            <person name="Kosarev P."/>
            <person name="Mahmoud A."/>
            <person name="Hajiyev E."/>
            <person name="Babayeva S."/>
            <person name="Izzatullayeva V."/>
            <person name="Mammadov A."/>
            <person name="Mammadov A."/>
            <person name="Sharifova S."/>
            <person name="Ojaghi J."/>
            <person name="Eynullazada K."/>
            <person name="Bayramov B."/>
            <person name="Abdulazimova A."/>
            <person name="Shahmuradov I."/>
        </authorList>
    </citation>
    <scope>NUCLEOTIDE SEQUENCE [LARGE SCALE GENOMIC DNA]</scope>
    <source>
        <strain evidence="4">AG2017</strain>
        <strain evidence="6">cv. AG2017</strain>
        <tissue evidence="4">Leaf</tissue>
    </source>
</reference>
<dbReference type="InterPro" id="IPR056139">
    <property type="entry name" value="DUF7722"/>
</dbReference>
<protein>
    <recommendedName>
        <fullName evidence="2">DUF7722 domain-containing protein</fullName>
    </recommendedName>
</protein>
<dbReference type="PANTHER" id="PTHR33513:SF45">
    <property type="entry name" value="CYTOPLASMIC TRNA 2-THIOLATION PROTEIN"/>
    <property type="match status" value="1"/>
</dbReference>
<feature type="region of interest" description="Disordered" evidence="1">
    <location>
        <begin position="70"/>
        <end position="97"/>
    </location>
</feature>
<evidence type="ECO:0000256" key="1">
    <source>
        <dbReference type="SAM" id="MobiDB-lite"/>
    </source>
</evidence>
<dbReference type="EMBL" id="PGOL01000328">
    <property type="protein sequence ID" value="PKI72333.1"/>
    <property type="molecule type" value="Genomic_DNA"/>
</dbReference>